<protein>
    <submittedName>
        <fullName evidence="1">Uncharacterized protein</fullName>
    </submittedName>
</protein>
<dbReference type="Proteomes" id="UP001165587">
    <property type="component" value="Unassembled WGS sequence"/>
</dbReference>
<organism evidence="1 2">
    <name type="scientific">Herbiconiux oxytropis</name>
    <dbReference type="NCBI Taxonomy" id="2970915"/>
    <lineage>
        <taxon>Bacteria</taxon>
        <taxon>Bacillati</taxon>
        <taxon>Actinomycetota</taxon>
        <taxon>Actinomycetes</taxon>
        <taxon>Micrococcales</taxon>
        <taxon>Microbacteriaceae</taxon>
        <taxon>Herbiconiux</taxon>
    </lineage>
</organism>
<reference evidence="1" key="1">
    <citation type="submission" date="2022-08" db="EMBL/GenBank/DDBJ databases">
        <authorList>
            <person name="Deng Y."/>
            <person name="Han X.-F."/>
            <person name="Zhang Y.-Q."/>
        </authorList>
    </citation>
    <scope>NUCLEOTIDE SEQUENCE</scope>
    <source>
        <strain evidence="1">CPCC 203407</strain>
    </source>
</reference>
<evidence type="ECO:0000313" key="2">
    <source>
        <dbReference type="Proteomes" id="UP001165587"/>
    </source>
</evidence>
<comment type="caution">
    <text evidence="1">The sequence shown here is derived from an EMBL/GenBank/DDBJ whole genome shotgun (WGS) entry which is preliminary data.</text>
</comment>
<dbReference type="AlphaFoldDB" id="A0AA41XHA7"/>
<proteinExistence type="predicted"/>
<dbReference type="RefSeq" id="WP_259531086.1">
    <property type="nucleotide sequence ID" value="NZ_JANLCK010000018.1"/>
</dbReference>
<dbReference type="EMBL" id="JANLCK010000018">
    <property type="protein sequence ID" value="MCS5727982.1"/>
    <property type="molecule type" value="Genomic_DNA"/>
</dbReference>
<accession>A0AA41XHA7</accession>
<keyword evidence="2" id="KW-1185">Reference proteome</keyword>
<name>A0AA41XHA7_9MICO</name>
<sequence>MSDHAFSLGSMVRFHELRSPQDPATTLTAFLTALEAEGFTIDPGTYADGHRMLRFGEIGDDSASNWTGLLIEVIPLAALLGARRRFARCAVPAVVEADGSGSRLLTGTVWGFRGEGGTVGLVAKRVSAAARSAAAVVGGTLDSRVTPIDKDAPFTLKRFDQLTGWRNRPRQGSR</sequence>
<gene>
    <name evidence="1" type="ORF">N1028_18950</name>
</gene>
<evidence type="ECO:0000313" key="1">
    <source>
        <dbReference type="EMBL" id="MCS5727982.1"/>
    </source>
</evidence>